<dbReference type="SUPFAM" id="SSF53850">
    <property type="entry name" value="Periplasmic binding protein-like II"/>
    <property type="match status" value="1"/>
</dbReference>
<dbReference type="Proteomes" id="UP000199001">
    <property type="component" value="Unassembled WGS sequence"/>
</dbReference>
<dbReference type="GO" id="GO:0030313">
    <property type="term" value="C:cell envelope"/>
    <property type="evidence" value="ECO:0007669"/>
    <property type="project" value="UniProtKB-SubCell"/>
</dbReference>
<feature type="domain" description="Solute-binding protein family 5" evidence="6">
    <location>
        <begin position="81"/>
        <end position="248"/>
    </location>
</feature>
<dbReference type="Gene3D" id="3.40.190.10">
    <property type="entry name" value="Periplasmic binding protein-like II"/>
    <property type="match status" value="1"/>
</dbReference>
<dbReference type="GO" id="GO:1904680">
    <property type="term" value="F:peptide transmembrane transporter activity"/>
    <property type="evidence" value="ECO:0007669"/>
    <property type="project" value="TreeGrafter"/>
</dbReference>
<evidence type="ECO:0000313" key="8">
    <source>
        <dbReference type="Proteomes" id="UP000199001"/>
    </source>
</evidence>
<name>A0A1C6VZD2_9ACTN</name>
<organism evidence="7 8">
    <name type="scientific">Micromonospora citrea</name>
    <dbReference type="NCBI Taxonomy" id="47855"/>
    <lineage>
        <taxon>Bacteria</taxon>
        <taxon>Bacillati</taxon>
        <taxon>Actinomycetota</taxon>
        <taxon>Actinomycetes</taxon>
        <taxon>Micromonosporales</taxon>
        <taxon>Micromonosporaceae</taxon>
        <taxon>Micromonospora</taxon>
    </lineage>
</organism>
<evidence type="ECO:0000256" key="1">
    <source>
        <dbReference type="ARBA" id="ARBA00004196"/>
    </source>
</evidence>
<dbReference type="AlphaFoldDB" id="A0A1C6VZD2"/>
<protein>
    <submittedName>
        <fullName evidence="7">Peptide/nickel transport system substrate-binding protein</fullName>
    </submittedName>
</protein>
<keyword evidence="4" id="KW-0732">Signal</keyword>
<feature type="region of interest" description="Disordered" evidence="5">
    <location>
        <begin position="339"/>
        <end position="367"/>
    </location>
</feature>
<evidence type="ECO:0000256" key="2">
    <source>
        <dbReference type="ARBA" id="ARBA00005695"/>
    </source>
</evidence>
<evidence type="ECO:0000313" key="7">
    <source>
        <dbReference type="EMBL" id="SCL71464.1"/>
    </source>
</evidence>
<sequence length="512" mass="53725">MTGVREHEPVTDPPTGADTLRFLGPVDGGLPDEPTSEHVGTGQILRLLTRQLFAIPTTTDPSARPVADAAVELPTVGNGGISADGRTWRVRLRGGIRWDAQAARELTAGDVVRGLKRSAHPLARSMRPYLGEIIEGMADYYRAYDEALGHWEAHAPAFAQFQQSTRIPGLRAEGDTVVLRLTAPANDLVDLLATGFTAAAPREYDYYVPESPELYRCTPSAGPYRIAKRLSPGGDLVLEPNPRWDPATDPVRRRTARRIEVVAAADGQPTHPAAGFGVLSWSVPSPPAGFAATGCSYYLSAGAGGAAQPFAVRHALSWALDRAALAEAACKAGADGAATQHGVLQPGHPASERDADGAPDVGDPERARPLLADAGLTEGTRLTLGVPAGSRAGAVAAALVAVSARYGITLVPVPSASTGGPGVDLVLHEWAPAWAGDAGRDLVHRMWPSDGRSGDPAAVAREALRAMDPGTALALWRRFDRSATADLRLVPLIVAAWPRARADAVAAGAARW</sequence>
<dbReference type="EMBL" id="FMHZ01000002">
    <property type="protein sequence ID" value="SCL71464.1"/>
    <property type="molecule type" value="Genomic_DNA"/>
</dbReference>
<dbReference type="Gene3D" id="3.10.105.10">
    <property type="entry name" value="Dipeptide-binding Protein, Domain 3"/>
    <property type="match status" value="1"/>
</dbReference>
<keyword evidence="3" id="KW-0813">Transport</keyword>
<reference evidence="8" key="1">
    <citation type="submission" date="2016-06" db="EMBL/GenBank/DDBJ databases">
        <authorList>
            <person name="Varghese N."/>
            <person name="Submissions Spin"/>
        </authorList>
    </citation>
    <scope>NUCLEOTIDE SEQUENCE [LARGE SCALE GENOMIC DNA]</scope>
    <source>
        <strain evidence="8">DSM 43903</strain>
    </source>
</reference>
<comment type="similarity">
    <text evidence="2">Belongs to the bacterial solute-binding protein 5 family.</text>
</comment>
<dbReference type="RefSeq" id="WP_091106277.1">
    <property type="nucleotide sequence ID" value="NZ_FMHZ01000002.1"/>
</dbReference>
<dbReference type="InterPro" id="IPR000914">
    <property type="entry name" value="SBP_5_dom"/>
</dbReference>
<evidence type="ECO:0000256" key="3">
    <source>
        <dbReference type="ARBA" id="ARBA00022448"/>
    </source>
</evidence>
<accession>A0A1C6VZD2</accession>
<dbReference type="STRING" id="47855.GA0070606_5727"/>
<proteinExistence type="inferred from homology"/>
<dbReference type="GO" id="GO:0015833">
    <property type="term" value="P:peptide transport"/>
    <property type="evidence" value="ECO:0007669"/>
    <property type="project" value="TreeGrafter"/>
</dbReference>
<dbReference type="PANTHER" id="PTHR30290">
    <property type="entry name" value="PERIPLASMIC BINDING COMPONENT OF ABC TRANSPORTER"/>
    <property type="match status" value="1"/>
</dbReference>
<dbReference type="OrthoDB" id="5240629at2"/>
<dbReference type="Pfam" id="PF00496">
    <property type="entry name" value="SBP_bac_5"/>
    <property type="match status" value="2"/>
</dbReference>
<evidence type="ECO:0000256" key="4">
    <source>
        <dbReference type="ARBA" id="ARBA00022729"/>
    </source>
</evidence>
<feature type="domain" description="Solute-binding protein family 5" evidence="6">
    <location>
        <begin position="311"/>
        <end position="412"/>
    </location>
</feature>
<evidence type="ECO:0000256" key="5">
    <source>
        <dbReference type="SAM" id="MobiDB-lite"/>
    </source>
</evidence>
<keyword evidence="8" id="KW-1185">Reference proteome</keyword>
<gene>
    <name evidence="7" type="ORF">GA0070606_5727</name>
</gene>
<dbReference type="PANTHER" id="PTHR30290:SF10">
    <property type="entry name" value="PERIPLASMIC OLIGOPEPTIDE-BINDING PROTEIN-RELATED"/>
    <property type="match status" value="1"/>
</dbReference>
<comment type="subcellular location">
    <subcellularLocation>
        <location evidence="1">Cell envelope</location>
    </subcellularLocation>
</comment>
<dbReference type="InterPro" id="IPR039424">
    <property type="entry name" value="SBP_5"/>
</dbReference>
<evidence type="ECO:0000259" key="6">
    <source>
        <dbReference type="Pfam" id="PF00496"/>
    </source>
</evidence>